<accession>A0ABV8HUX2</accession>
<dbReference type="Proteomes" id="UP001595765">
    <property type="component" value="Unassembled WGS sequence"/>
</dbReference>
<dbReference type="RefSeq" id="WP_386436905.1">
    <property type="nucleotide sequence ID" value="NZ_JBHSBB010000030.1"/>
</dbReference>
<gene>
    <name evidence="2" type="ORF">ACFO3J_31040</name>
</gene>
<reference evidence="3" key="1">
    <citation type="journal article" date="2019" name="Int. J. Syst. Evol. Microbiol.">
        <title>The Global Catalogue of Microorganisms (GCM) 10K type strain sequencing project: providing services to taxonomists for standard genome sequencing and annotation.</title>
        <authorList>
            <consortium name="The Broad Institute Genomics Platform"/>
            <consortium name="The Broad Institute Genome Sequencing Center for Infectious Disease"/>
            <person name="Wu L."/>
            <person name="Ma J."/>
        </authorList>
    </citation>
    <scope>NUCLEOTIDE SEQUENCE [LARGE SCALE GENOMIC DNA]</scope>
    <source>
        <strain evidence="3">CGMCC 4.7237</strain>
    </source>
</reference>
<dbReference type="InterPro" id="IPR025643">
    <property type="entry name" value="R2K_3"/>
</dbReference>
<keyword evidence="3" id="KW-1185">Reference proteome</keyword>
<proteinExistence type="predicted"/>
<dbReference type="Pfam" id="PF14243">
    <property type="entry name" value="R2K_3"/>
    <property type="match status" value="1"/>
</dbReference>
<feature type="domain" description="ATP-grasp" evidence="1">
    <location>
        <begin position="73"/>
        <end position="214"/>
    </location>
</feature>
<dbReference type="EMBL" id="JBHSBB010000030">
    <property type="protein sequence ID" value="MFC4035873.1"/>
    <property type="molecule type" value="Genomic_DNA"/>
</dbReference>
<protein>
    <submittedName>
        <fullName evidence="2">ATP-grasp domain-containing protein</fullName>
    </submittedName>
</protein>
<name>A0ABV8HUX2_9ACTN</name>
<evidence type="ECO:0000313" key="2">
    <source>
        <dbReference type="EMBL" id="MFC4035873.1"/>
    </source>
</evidence>
<comment type="caution">
    <text evidence="2">The sequence shown here is derived from an EMBL/GenBank/DDBJ whole genome shotgun (WGS) entry which is preliminary data.</text>
</comment>
<organism evidence="2 3">
    <name type="scientific">Streptomyces polygonati</name>
    <dbReference type="NCBI Taxonomy" id="1617087"/>
    <lineage>
        <taxon>Bacteria</taxon>
        <taxon>Bacillati</taxon>
        <taxon>Actinomycetota</taxon>
        <taxon>Actinomycetes</taxon>
        <taxon>Kitasatosporales</taxon>
        <taxon>Streptomycetaceae</taxon>
        <taxon>Streptomyces</taxon>
    </lineage>
</organism>
<sequence length="270" mass="28527">MIPAAAYGELSAALAERGAQLLTTPSTYRAAHELPCWYAAFAGITPASTWIPCEPGLPPGLQTLARAVADLPPGPGIVKDYVKSRKHEWAEACYLPDLADTAAVHAVVSRFVELQEDSLAGGIVLRAFEELRRDVGEARVWWLDGEAVVTTGHPDTPGLRPAPVLDHIRSPVDQLGCRSITTDLARRGDGTWRVIEVGDGQVSDLPADADPAALLGPLLAPAATRVGCPAVPSKAAVVLPNWSTREPAEVVAMRSGRPSPLMSPTLMISG</sequence>
<evidence type="ECO:0000259" key="1">
    <source>
        <dbReference type="Pfam" id="PF14243"/>
    </source>
</evidence>
<evidence type="ECO:0000313" key="3">
    <source>
        <dbReference type="Proteomes" id="UP001595765"/>
    </source>
</evidence>